<name>A0AAX2ZDW0_9FIRM</name>
<accession>A0AAX2ZDW0</accession>
<evidence type="ECO:0000313" key="1">
    <source>
        <dbReference type="EMBL" id="UEL47548.1"/>
    </source>
</evidence>
<proteinExistence type="predicted"/>
<organism evidence="1 2">
    <name type="scientific">Terrisporobacter hibernicus</name>
    <dbReference type="NCBI Taxonomy" id="2813371"/>
    <lineage>
        <taxon>Bacteria</taxon>
        <taxon>Bacillati</taxon>
        <taxon>Bacillota</taxon>
        <taxon>Clostridia</taxon>
        <taxon>Peptostreptococcales</taxon>
        <taxon>Peptostreptococcaceae</taxon>
        <taxon>Terrisporobacter</taxon>
    </lineage>
</organism>
<sequence>MSGKTRQLVRMSNLLEKSKHVNIEAIEDPTLINYLRLAECILDTNSNHKMSYYLTDLENSEEADKAMQRIDEDREKGILTESQMIKVNEVNNKYDDIVRKKIEQYKNKHNNQNLNLHPIKVVNKYADTEEIFPCIKAFCEEHGYKAQNIVNQFRYYNSNEIQYKGLTIERLK</sequence>
<keyword evidence="2" id="KW-1185">Reference proteome</keyword>
<gene>
    <name evidence="1" type="ORF">JW646_18300</name>
</gene>
<dbReference type="EMBL" id="CP081135">
    <property type="protein sequence ID" value="UEL47548.1"/>
    <property type="molecule type" value="Genomic_DNA"/>
</dbReference>
<dbReference type="Proteomes" id="UP001198983">
    <property type="component" value="Chromosome"/>
</dbReference>
<dbReference type="AlphaFoldDB" id="A0AAX2ZDW0"/>
<reference evidence="1 2" key="1">
    <citation type="journal article" date="2023" name="Int. J. Syst. Evol. Microbiol.">
        <title>Terrisporobacter hibernicus sp. nov., isolated from bovine faeces in Northern Ireland.</title>
        <authorList>
            <person name="Mitchell M."/>
            <person name="Nguyen S.V."/>
            <person name="Connor M."/>
            <person name="Fairley D.J."/>
            <person name="Donoghue O."/>
            <person name="Marshall H."/>
            <person name="Koolman L."/>
            <person name="McMullan G."/>
            <person name="Schaffer K.E."/>
            <person name="McGrath J.W."/>
            <person name="Fanning S."/>
        </authorList>
    </citation>
    <scope>NUCLEOTIDE SEQUENCE [LARGE SCALE GENOMIC DNA]</scope>
    <source>
        <strain evidence="1 2">MCA3</strain>
    </source>
</reference>
<dbReference type="RefSeq" id="WP_228415922.1">
    <property type="nucleotide sequence ID" value="NZ_CP081135.1"/>
</dbReference>
<protein>
    <submittedName>
        <fullName evidence="1">Uncharacterized protein</fullName>
    </submittedName>
</protein>
<evidence type="ECO:0000313" key="2">
    <source>
        <dbReference type="Proteomes" id="UP001198983"/>
    </source>
</evidence>
<dbReference type="KEGG" id="tem:JW646_18300"/>